<evidence type="ECO:0000313" key="2">
    <source>
        <dbReference type="EMBL" id="MBY80428.1"/>
    </source>
</evidence>
<evidence type="ECO:0000256" key="1">
    <source>
        <dbReference type="SAM" id="MobiDB-lite"/>
    </source>
</evidence>
<dbReference type="AlphaFoldDB" id="A0A2S2QRS5"/>
<accession>A0A2S2QRS5</accession>
<protein>
    <submittedName>
        <fullName evidence="2">Uncharacterized protein</fullName>
    </submittedName>
</protein>
<feature type="region of interest" description="Disordered" evidence="1">
    <location>
        <begin position="1"/>
        <end position="23"/>
    </location>
</feature>
<reference evidence="2" key="1">
    <citation type="submission" date="2018-04" db="EMBL/GenBank/DDBJ databases">
        <title>Transcriptome assembly of Sipha flava.</title>
        <authorList>
            <person name="Scully E.D."/>
            <person name="Geib S.M."/>
            <person name="Palmer N.A."/>
            <person name="Koch K."/>
            <person name="Bradshaw J."/>
            <person name="Heng-Moss T."/>
            <person name="Sarath G."/>
        </authorList>
    </citation>
    <scope>NUCLEOTIDE SEQUENCE</scope>
</reference>
<dbReference type="EMBL" id="GGMS01011225">
    <property type="protein sequence ID" value="MBY80428.1"/>
    <property type="molecule type" value="Transcribed_RNA"/>
</dbReference>
<gene>
    <name evidence="2" type="ORF">g.140987</name>
</gene>
<sequence>MVVHYNDCNEDRSEQTPARIGDQQPAVSKIMCRICINGHTPRTSDPNTMQAVDILFEENIVPRALLYAEPVSRAYRRTVCPVIHSYRSSVVRPTAGHSDGSGRTDYWPSDRASRPARVTAASPVHGARRPTVRPAQSYLPGPPGTVADADRRFASLADHCVRDQSPYRRRRRSASRTSAILLSHVLFAATRIPRETYPVVLAGRGKFINMACLPWIDGRRENLIGTWPKKRNHECKSRELIMAKIKTTNFKMSENIRSSDNNYEKTIRH</sequence>
<proteinExistence type="predicted"/>
<feature type="region of interest" description="Disordered" evidence="1">
    <location>
        <begin position="92"/>
        <end position="141"/>
    </location>
</feature>
<name>A0A2S2QRS5_9HEMI</name>
<organism evidence="2">
    <name type="scientific">Sipha flava</name>
    <name type="common">yellow sugarcane aphid</name>
    <dbReference type="NCBI Taxonomy" id="143950"/>
    <lineage>
        <taxon>Eukaryota</taxon>
        <taxon>Metazoa</taxon>
        <taxon>Ecdysozoa</taxon>
        <taxon>Arthropoda</taxon>
        <taxon>Hexapoda</taxon>
        <taxon>Insecta</taxon>
        <taxon>Pterygota</taxon>
        <taxon>Neoptera</taxon>
        <taxon>Paraneoptera</taxon>
        <taxon>Hemiptera</taxon>
        <taxon>Sternorrhyncha</taxon>
        <taxon>Aphidomorpha</taxon>
        <taxon>Aphidoidea</taxon>
        <taxon>Aphididae</taxon>
        <taxon>Sipha</taxon>
    </lineage>
</organism>